<dbReference type="Proteomes" id="UP000038487">
    <property type="component" value="Unassembled WGS sequence"/>
</dbReference>
<dbReference type="RefSeq" id="WP_052537777.1">
    <property type="nucleotide sequence ID" value="NZ_CSUW01000002.1"/>
</dbReference>
<protein>
    <submittedName>
        <fullName evidence="1">Uncharacterized protein</fullName>
    </submittedName>
</protein>
<organism evidence="1 2">
    <name type="scientific">Mycobacteroides abscessus</name>
    <dbReference type="NCBI Taxonomy" id="36809"/>
    <lineage>
        <taxon>Bacteria</taxon>
        <taxon>Bacillati</taxon>
        <taxon>Actinomycetota</taxon>
        <taxon>Actinomycetes</taxon>
        <taxon>Mycobacteriales</taxon>
        <taxon>Mycobacteriaceae</taxon>
        <taxon>Mycobacteroides</taxon>
    </lineage>
</organism>
<proteinExistence type="predicted"/>
<gene>
    <name evidence="1" type="ORF">ERS075527_01159</name>
</gene>
<comment type="caution">
    <text evidence="1">The sequence shown here is derived from an EMBL/GenBank/DDBJ whole genome shotgun (WGS) entry which is preliminary data.</text>
</comment>
<name>A0AB33T8K7_9MYCO</name>
<sequence>MSEDSKRWVVWSRGPGGSLDYDFEDSEDAAFENAWGVDEYSERSNWVSIERPDGTEVDPAEVERWIKAKNDAKRSSEPPLPPKPPVAMLTIQHLSEKGAHRGVLYQVDNVDAEYQEALQQFGADRVKLEILPKTTLVWVGKYERQRRTNLQQERINESREWMGHPIETPAHTYEDVVRCEAKWREGEFTAAEMTEYSAEAHKAVVVGTDKTSVQALLDELAQRLRSN</sequence>
<dbReference type="EMBL" id="CSUW01000002">
    <property type="protein sequence ID" value="CPT12120.1"/>
    <property type="molecule type" value="Genomic_DNA"/>
</dbReference>
<accession>A0AB33T8K7</accession>
<evidence type="ECO:0000313" key="1">
    <source>
        <dbReference type="EMBL" id="CPT12120.1"/>
    </source>
</evidence>
<evidence type="ECO:0000313" key="2">
    <source>
        <dbReference type="Proteomes" id="UP000038487"/>
    </source>
</evidence>
<reference evidence="1 2" key="1">
    <citation type="submission" date="2015-03" db="EMBL/GenBank/DDBJ databases">
        <authorList>
            <consortium name="Pathogen Informatics"/>
            <person name="Murphy D."/>
        </authorList>
    </citation>
    <scope>NUCLEOTIDE SEQUENCE [LARGE SCALE GENOMIC DNA]</scope>
    <source>
        <strain evidence="1 2">PAP036</strain>
    </source>
</reference>
<dbReference type="AlphaFoldDB" id="A0AB33T8K7"/>